<name>A0ACB8ZS63_CICIN</name>
<accession>A0ACB8ZS63</accession>
<gene>
    <name evidence="1" type="ORF">L2E82_45018</name>
</gene>
<comment type="caution">
    <text evidence="1">The sequence shown here is derived from an EMBL/GenBank/DDBJ whole genome shotgun (WGS) entry which is preliminary data.</text>
</comment>
<reference evidence="2" key="1">
    <citation type="journal article" date="2022" name="Mol. Ecol. Resour.">
        <title>The genomes of chicory, endive, great burdock and yacon provide insights into Asteraceae palaeo-polyploidization history and plant inulin production.</title>
        <authorList>
            <person name="Fan W."/>
            <person name="Wang S."/>
            <person name="Wang H."/>
            <person name="Wang A."/>
            <person name="Jiang F."/>
            <person name="Liu H."/>
            <person name="Zhao H."/>
            <person name="Xu D."/>
            <person name="Zhang Y."/>
        </authorList>
    </citation>
    <scope>NUCLEOTIDE SEQUENCE [LARGE SCALE GENOMIC DNA]</scope>
    <source>
        <strain evidence="2">cv. Punajuju</strain>
    </source>
</reference>
<evidence type="ECO:0000313" key="2">
    <source>
        <dbReference type="Proteomes" id="UP001055811"/>
    </source>
</evidence>
<proteinExistence type="predicted"/>
<organism evidence="1 2">
    <name type="scientific">Cichorium intybus</name>
    <name type="common">Chicory</name>
    <dbReference type="NCBI Taxonomy" id="13427"/>
    <lineage>
        <taxon>Eukaryota</taxon>
        <taxon>Viridiplantae</taxon>
        <taxon>Streptophyta</taxon>
        <taxon>Embryophyta</taxon>
        <taxon>Tracheophyta</taxon>
        <taxon>Spermatophyta</taxon>
        <taxon>Magnoliopsida</taxon>
        <taxon>eudicotyledons</taxon>
        <taxon>Gunneridae</taxon>
        <taxon>Pentapetalae</taxon>
        <taxon>asterids</taxon>
        <taxon>campanulids</taxon>
        <taxon>Asterales</taxon>
        <taxon>Asteraceae</taxon>
        <taxon>Cichorioideae</taxon>
        <taxon>Cichorieae</taxon>
        <taxon>Cichoriinae</taxon>
        <taxon>Cichorium</taxon>
    </lineage>
</organism>
<keyword evidence="2" id="KW-1185">Reference proteome</keyword>
<protein>
    <submittedName>
        <fullName evidence="1">Uncharacterized protein</fullName>
    </submittedName>
</protein>
<sequence>MGWGKNREETLIPVEPQGVVQFGSNQKILERMEFVNQTKRIFQELVNGGGPEFDSCSLNSRSLISSEFPNLVFDSRSLPDFGIPDEIFRAEDFHVSQWCSPLKNDLFSPPLGFNPFDSDEKHESLTISCTDVDHIENNGVLEAILAPIIRGRRSNFHSFSSESKPKLVNMLTVLPSVQKKDCSQSLGLKSCWRVFPIFQKMRRRLALRIKLG</sequence>
<dbReference type="Proteomes" id="UP001055811">
    <property type="component" value="Linkage Group LG08"/>
</dbReference>
<dbReference type="EMBL" id="CM042016">
    <property type="protein sequence ID" value="KAI3700392.1"/>
    <property type="molecule type" value="Genomic_DNA"/>
</dbReference>
<reference evidence="1 2" key="2">
    <citation type="journal article" date="2022" name="Mol. Ecol. Resour.">
        <title>The genomes of chicory, endive, great burdock and yacon provide insights into Asteraceae paleo-polyploidization history and plant inulin production.</title>
        <authorList>
            <person name="Fan W."/>
            <person name="Wang S."/>
            <person name="Wang H."/>
            <person name="Wang A."/>
            <person name="Jiang F."/>
            <person name="Liu H."/>
            <person name="Zhao H."/>
            <person name="Xu D."/>
            <person name="Zhang Y."/>
        </authorList>
    </citation>
    <scope>NUCLEOTIDE SEQUENCE [LARGE SCALE GENOMIC DNA]</scope>
    <source>
        <strain evidence="2">cv. Punajuju</strain>
        <tissue evidence="1">Leaves</tissue>
    </source>
</reference>
<evidence type="ECO:0000313" key="1">
    <source>
        <dbReference type="EMBL" id="KAI3700392.1"/>
    </source>
</evidence>